<feature type="transmembrane region" description="Helical" evidence="1">
    <location>
        <begin position="250"/>
        <end position="270"/>
    </location>
</feature>
<keyword evidence="1" id="KW-0812">Transmembrane</keyword>
<feature type="transmembrane region" description="Helical" evidence="1">
    <location>
        <begin position="223"/>
        <end position="244"/>
    </location>
</feature>
<accession>A0A8K0XJX5</accession>
<dbReference type="PANTHER" id="PTHR40465">
    <property type="entry name" value="CHROMOSOME 1, WHOLE GENOME SHOTGUN SEQUENCE"/>
    <property type="match status" value="1"/>
</dbReference>
<keyword evidence="1" id="KW-0472">Membrane</keyword>
<reference evidence="3" key="1">
    <citation type="journal article" date="2021" name="New Phytol.">
        <title>Evolutionary innovations through gain and loss of genes in the ectomycorrhizal Boletales.</title>
        <authorList>
            <person name="Wu G."/>
            <person name="Miyauchi S."/>
            <person name="Morin E."/>
            <person name="Kuo A."/>
            <person name="Drula E."/>
            <person name="Varga T."/>
            <person name="Kohler A."/>
            <person name="Feng B."/>
            <person name="Cao Y."/>
            <person name="Lipzen A."/>
            <person name="Daum C."/>
            <person name="Hundley H."/>
            <person name="Pangilinan J."/>
            <person name="Johnson J."/>
            <person name="Barry K."/>
            <person name="LaButti K."/>
            <person name="Ng V."/>
            <person name="Ahrendt S."/>
            <person name="Min B."/>
            <person name="Choi I.G."/>
            <person name="Park H."/>
            <person name="Plett J.M."/>
            <person name="Magnuson J."/>
            <person name="Spatafora J.W."/>
            <person name="Nagy L.G."/>
            <person name="Henrissat B."/>
            <person name="Grigoriev I.V."/>
            <person name="Yang Z.L."/>
            <person name="Xu J."/>
            <person name="Martin F.M."/>
        </authorList>
    </citation>
    <scope>NUCLEOTIDE SEQUENCE</scope>
    <source>
        <strain evidence="3">KKN 215</strain>
    </source>
</reference>
<dbReference type="EMBL" id="JAEVFJ010000062">
    <property type="protein sequence ID" value="KAH8077723.1"/>
    <property type="molecule type" value="Genomic_DNA"/>
</dbReference>
<organism evidence="3 4">
    <name type="scientific">Cristinia sonorae</name>
    <dbReference type="NCBI Taxonomy" id="1940300"/>
    <lineage>
        <taxon>Eukaryota</taxon>
        <taxon>Fungi</taxon>
        <taxon>Dikarya</taxon>
        <taxon>Basidiomycota</taxon>
        <taxon>Agaricomycotina</taxon>
        <taxon>Agaricomycetes</taxon>
        <taxon>Agaricomycetidae</taxon>
        <taxon>Agaricales</taxon>
        <taxon>Pleurotineae</taxon>
        <taxon>Stephanosporaceae</taxon>
        <taxon>Cristinia</taxon>
    </lineage>
</organism>
<comment type="caution">
    <text evidence="3">The sequence shown here is derived from an EMBL/GenBank/DDBJ whole genome shotgun (WGS) entry which is preliminary data.</text>
</comment>
<evidence type="ECO:0000259" key="2">
    <source>
        <dbReference type="Pfam" id="PF20152"/>
    </source>
</evidence>
<feature type="transmembrane region" description="Helical" evidence="1">
    <location>
        <begin position="111"/>
        <end position="128"/>
    </location>
</feature>
<feature type="transmembrane region" description="Helical" evidence="1">
    <location>
        <begin position="67"/>
        <end position="91"/>
    </location>
</feature>
<feature type="transmembrane region" description="Helical" evidence="1">
    <location>
        <begin position="137"/>
        <end position="156"/>
    </location>
</feature>
<proteinExistence type="predicted"/>
<feature type="transmembrane region" description="Helical" evidence="1">
    <location>
        <begin position="176"/>
        <end position="202"/>
    </location>
</feature>
<keyword evidence="1" id="KW-1133">Transmembrane helix</keyword>
<dbReference type="PANTHER" id="PTHR40465:SF1">
    <property type="entry name" value="DUF6534 DOMAIN-CONTAINING PROTEIN"/>
    <property type="match status" value="1"/>
</dbReference>
<evidence type="ECO:0000256" key="1">
    <source>
        <dbReference type="SAM" id="Phobius"/>
    </source>
</evidence>
<gene>
    <name evidence="3" type="ORF">BXZ70DRAFT_693662</name>
</gene>
<dbReference type="Proteomes" id="UP000813824">
    <property type="component" value="Unassembled WGS sequence"/>
</dbReference>
<sequence length="314" mass="35547">MLYAGRSRGLKMPYLTRDLPQDNLDLKVITGPILFEAFINFWLFGILTVQVYVYYLAFPKDNWHSKVVVYLAYAIELGQVVLIMLDAFRVFVRAWSNPLLLDAVGYSNIDVSIMAGMTGTLSQLFYAWRIYVVSQTYTIPIIVSLLSISQLCFSVWDAIMMNFVGHVSLFQHSKVFVTTLCWNIATSLCDLLITCSMLYYLWKARKTTLARRNSNILTRLIRITVETGFISSAVTVIGLIIFVAKPDTDLFVVATSTISKMYSNTLLAVLNSRIRIVGSRIKDLDISTPSVSLPTFHLENSLVTEQEVARNEDE</sequence>
<dbReference type="AlphaFoldDB" id="A0A8K0XJX5"/>
<protein>
    <recommendedName>
        <fullName evidence="2">DUF6534 domain-containing protein</fullName>
    </recommendedName>
</protein>
<dbReference type="Pfam" id="PF20152">
    <property type="entry name" value="DUF6534"/>
    <property type="match status" value="1"/>
</dbReference>
<feature type="transmembrane region" description="Helical" evidence="1">
    <location>
        <begin position="33"/>
        <end position="55"/>
    </location>
</feature>
<dbReference type="OrthoDB" id="2535105at2759"/>
<dbReference type="InterPro" id="IPR045339">
    <property type="entry name" value="DUF6534"/>
</dbReference>
<name>A0A8K0XJX5_9AGAR</name>
<keyword evidence="4" id="KW-1185">Reference proteome</keyword>
<feature type="domain" description="DUF6534" evidence="2">
    <location>
        <begin position="187"/>
        <end position="273"/>
    </location>
</feature>
<evidence type="ECO:0000313" key="4">
    <source>
        <dbReference type="Proteomes" id="UP000813824"/>
    </source>
</evidence>
<evidence type="ECO:0000313" key="3">
    <source>
        <dbReference type="EMBL" id="KAH8077723.1"/>
    </source>
</evidence>